<comment type="similarity">
    <text evidence="3 8">Belongs to the COQ9 family.</text>
</comment>
<evidence type="ECO:0000256" key="4">
    <source>
        <dbReference type="ARBA" id="ARBA00022688"/>
    </source>
</evidence>
<dbReference type="OrthoDB" id="619536at2759"/>
<accession>A0A6A6RYR4</accession>
<dbReference type="Pfam" id="PF08511">
    <property type="entry name" value="COQ9"/>
    <property type="match status" value="1"/>
</dbReference>
<dbReference type="GO" id="GO:0006744">
    <property type="term" value="P:ubiquinone biosynthetic process"/>
    <property type="evidence" value="ECO:0007669"/>
    <property type="project" value="UniProtKB-UniRule"/>
</dbReference>
<dbReference type="PANTHER" id="PTHR21427:SF19">
    <property type="entry name" value="UBIQUINONE BIOSYNTHESIS PROTEIN COQ9, MITOCHONDRIAL"/>
    <property type="match status" value="1"/>
</dbReference>
<dbReference type="GO" id="GO:0008289">
    <property type="term" value="F:lipid binding"/>
    <property type="evidence" value="ECO:0007669"/>
    <property type="project" value="UniProtKB-UniRule"/>
</dbReference>
<dbReference type="InterPro" id="IPR012762">
    <property type="entry name" value="Ubiq_biosynth_COQ9"/>
</dbReference>
<organism evidence="10 11">
    <name type="scientific">Massarina eburnea CBS 473.64</name>
    <dbReference type="NCBI Taxonomy" id="1395130"/>
    <lineage>
        <taxon>Eukaryota</taxon>
        <taxon>Fungi</taxon>
        <taxon>Dikarya</taxon>
        <taxon>Ascomycota</taxon>
        <taxon>Pezizomycotina</taxon>
        <taxon>Dothideomycetes</taxon>
        <taxon>Pleosporomycetidae</taxon>
        <taxon>Pleosporales</taxon>
        <taxon>Massarineae</taxon>
        <taxon>Massarinaceae</taxon>
        <taxon>Massarina</taxon>
    </lineage>
</organism>
<dbReference type="Gene3D" id="1.10.357.10">
    <property type="entry name" value="Tetracycline Repressor, domain 2"/>
    <property type="match status" value="1"/>
</dbReference>
<dbReference type="NCBIfam" id="TIGR02396">
    <property type="entry name" value="diverge_rpsU"/>
    <property type="match status" value="1"/>
</dbReference>
<comment type="subcellular location">
    <subcellularLocation>
        <location evidence="1 8">Mitochondrion</location>
    </subcellularLocation>
</comment>
<comment type="function">
    <text evidence="8">Membrane-associated protein that warps the membrane surface to access and bind aromatic isoprenes with high specificity, including ubiquinone (CoQ) isoprene intermediates and presents them directly to Coq7, therefore facilitating the Coq7-mediated hydroxylase step. Participates in the biosynthesis of coenzyme Q, also named ubiquinone, an essential lipid-soluble electron transporter for aerobic cellular respiration.</text>
</comment>
<evidence type="ECO:0000256" key="3">
    <source>
        <dbReference type="ARBA" id="ARBA00010766"/>
    </source>
</evidence>
<dbReference type="EMBL" id="MU006785">
    <property type="protein sequence ID" value="KAF2639921.1"/>
    <property type="molecule type" value="Genomic_DNA"/>
</dbReference>
<name>A0A6A6RYR4_9PLEO</name>
<keyword evidence="10" id="KW-0830">Ubiquinone</keyword>
<evidence type="ECO:0000256" key="8">
    <source>
        <dbReference type="RuleBase" id="RU366063"/>
    </source>
</evidence>
<keyword evidence="6 8" id="KW-0446">Lipid-binding</keyword>
<evidence type="ECO:0000256" key="1">
    <source>
        <dbReference type="ARBA" id="ARBA00004173"/>
    </source>
</evidence>
<dbReference type="AlphaFoldDB" id="A0A6A6RYR4"/>
<evidence type="ECO:0000259" key="9">
    <source>
        <dbReference type="Pfam" id="PF08511"/>
    </source>
</evidence>
<keyword evidence="7 8" id="KW-0496">Mitochondrion</keyword>
<evidence type="ECO:0000256" key="5">
    <source>
        <dbReference type="ARBA" id="ARBA00022946"/>
    </source>
</evidence>
<proteinExistence type="inferred from homology"/>
<sequence>MPPTRLASSLLGTFRTRSLRPAAAWRQSCCYHSSGYSQPPPFPPAESAILSAAISHVPSFGFTVDALKLGARDAGYLDASTNLFPQGVFDLVNYHLVTQRLALKDSVQFPSEGQSGKKLGAGAKVRTLALARLRANEPIIHRWQQALAIMAQPTYIPPSLAELARLSDEIWYLAGDKSVDGSWYTKRASLSAIYSATEVFMTQDTSTNFGDTEEFLDARLGDLMRIGGTFGALSSWADYTAHSAVNVLRSKGAGI</sequence>
<evidence type="ECO:0000256" key="6">
    <source>
        <dbReference type="ARBA" id="ARBA00023121"/>
    </source>
</evidence>
<dbReference type="InterPro" id="IPR013718">
    <property type="entry name" value="COQ9_C"/>
</dbReference>
<keyword evidence="5" id="KW-0809">Transit peptide</keyword>
<evidence type="ECO:0000256" key="2">
    <source>
        <dbReference type="ARBA" id="ARBA00004749"/>
    </source>
</evidence>
<evidence type="ECO:0000313" key="11">
    <source>
        <dbReference type="Proteomes" id="UP000799753"/>
    </source>
</evidence>
<evidence type="ECO:0000256" key="7">
    <source>
        <dbReference type="ARBA" id="ARBA00023128"/>
    </source>
</evidence>
<reference evidence="10" key="1">
    <citation type="journal article" date="2020" name="Stud. Mycol.">
        <title>101 Dothideomycetes genomes: a test case for predicting lifestyles and emergence of pathogens.</title>
        <authorList>
            <person name="Haridas S."/>
            <person name="Albert R."/>
            <person name="Binder M."/>
            <person name="Bloem J."/>
            <person name="Labutti K."/>
            <person name="Salamov A."/>
            <person name="Andreopoulos B."/>
            <person name="Baker S."/>
            <person name="Barry K."/>
            <person name="Bills G."/>
            <person name="Bluhm B."/>
            <person name="Cannon C."/>
            <person name="Castanera R."/>
            <person name="Culley D."/>
            <person name="Daum C."/>
            <person name="Ezra D."/>
            <person name="Gonzalez J."/>
            <person name="Henrissat B."/>
            <person name="Kuo A."/>
            <person name="Liang C."/>
            <person name="Lipzen A."/>
            <person name="Lutzoni F."/>
            <person name="Magnuson J."/>
            <person name="Mondo S."/>
            <person name="Nolan M."/>
            <person name="Ohm R."/>
            <person name="Pangilinan J."/>
            <person name="Park H.-J."/>
            <person name="Ramirez L."/>
            <person name="Alfaro M."/>
            <person name="Sun H."/>
            <person name="Tritt A."/>
            <person name="Yoshinaga Y."/>
            <person name="Zwiers L.-H."/>
            <person name="Turgeon B."/>
            <person name="Goodwin S."/>
            <person name="Spatafora J."/>
            <person name="Crous P."/>
            <person name="Grigoriev I."/>
        </authorList>
    </citation>
    <scope>NUCLEOTIDE SEQUENCE</scope>
    <source>
        <strain evidence="10">CBS 473.64</strain>
    </source>
</reference>
<dbReference type="Proteomes" id="UP000799753">
    <property type="component" value="Unassembled WGS sequence"/>
</dbReference>
<dbReference type="PANTHER" id="PTHR21427">
    <property type="entry name" value="UBIQUINONE BIOSYNTHESIS PROTEIN COQ9, MITOCHONDRIAL"/>
    <property type="match status" value="1"/>
</dbReference>
<dbReference type="UniPathway" id="UPA00232"/>
<keyword evidence="11" id="KW-1185">Reference proteome</keyword>
<dbReference type="GO" id="GO:0005743">
    <property type="term" value="C:mitochondrial inner membrane"/>
    <property type="evidence" value="ECO:0007669"/>
    <property type="project" value="TreeGrafter"/>
</dbReference>
<keyword evidence="4 8" id="KW-0831">Ubiquinone biosynthesis</keyword>
<dbReference type="FunFam" id="1.10.357.10:FF:000004">
    <property type="entry name" value="Ubiquinone biosynthesis protein COQ9, mitochondrial"/>
    <property type="match status" value="1"/>
</dbReference>
<feature type="domain" description="COQ9 C-terminal" evidence="9">
    <location>
        <begin position="157"/>
        <end position="227"/>
    </location>
</feature>
<gene>
    <name evidence="10" type="ORF">P280DRAFT_22575</name>
</gene>
<evidence type="ECO:0000313" key="10">
    <source>
        <dbReference type="EMBL" id="KAF2639921.1"/>
    </source>
</evidence>
<comment type="pathway">
    <text evidence="2 8">Cofactor biosynthesis; ubiquinone biosynthesis.</text>
</comment>
<protein>
    <recommendedName>
        <fullName evidence="8">Ubiquinone biosynthesis protein</fullName>
    </recommendedName>
</protein>